<dbReference type="Pfam" id="PF00355">
    <property type="entry name" value="Rieske"/>
    <property type="match status" value="1"/>
</dbReference>
<sequence>MSYEVVCQVEDIPVGRVAAAEVDGVTIALARTGQREFHAVNDTCTHANVSLSEGELDGCQLECWLHGSSFDVRSGEPNTPPATVPVAVYPVMLEGDDVLVDVHGTLDQRVSAQSASKEN</sequence>
<evidence type="ECO:0000313" key="6">
    <source>
        <dbReference type="EMBL" id="MCG7322624.1"/>
    </source>
</evidence>
<dbReference type="PANTHER" id="PTHR21496">
    <property type="entry name" value="FERREDOXIN-RELATED"/>
    <property type="match status" value="1"/>
</dbReference>
<evidence type="ECO:0000313" key="7">
    <source>
        <dbReference type="Proteomes" id="UP001521931"/>
    </source>
</evidence>
<gene>
    <name evidence="6" type="ORF">MHL29_12125</name>
</gene>
<dbReference type="EMBL" id="JAKRCV010000040">
    <property type="protein sequence ID" value="MCG7322624.1"/>
    <property type="molecule type" value="Genomic_DNA"/>
</dbReference>
<accession>A0ABS9Q420</accession>
<comment type="caution">
    <text evidence="6">The sequence shown here is derived from an EMBL/GenBank/DDBJ whole genome shotgun (WGS) entry which is preliminary data.</text>
</comment>
<keyword evidence="1" id="KW-0001">2Fe-2S</keyword>
<dbReference type="CDD" id="cd03528">
    <property type="entry name" value="Rieske_RO_ferredoxin"/>
    <property type="match status" value="1"/>
</dbReference>
<proteinExistence type="predicted"/>
<dbReference type="PANTHER" id="PTHR21496:SF23">
    <property type="entry name" value="3-PHENYLPROPIONATE_CINNAMIC ACID DIOXYGENASE FERREDOXIN SUBUNIT"/>
    <property type="match status" value="1"/>
</dbReference>
<reference evidence="6 7" key="1">
    <citation type="submission" date="2022-02" db="EMBL/GenBank/DDBJ databases">
        <title>Uncovering new skin microbiome diversity through culturing and metagenomics.</title>
        <authorList>
            <person name="Conlan S."/>
            <person name="Deming C."/>
            <person name="Nisc Comparative Sequencing Program N."/>
            <person name="Segre J.A."/>
        </authorList>
    </citation>
    <scope>NUCLEOTIDE SEQUENCE [LARGE SCALE GENOMIC DNA]</scope>
    <source>
        <strain evidence="6 7">ACRQZ</strain>
    </source>
</reference>
<dbReference type="Gene3D" id="2.102.10.10">
    <property type="entry name" value="Rieske [2Fe-2S] iron-sulphur domain"/>
    <property type="match status" value="1"/>
</dbReference>
<dbReference type="InterPro" id="IPR036922">
    <property type="entry name" value="Rieske_2Fe-2S_sf"/>
</dbReference>
<keyword evidence="7" id="KW-1185">Reference proteome</keyword>
<keyword evidence="2" id="KW-0479">Metal-binding</keyword>
<dbReference type="InterPro" id="IPR017941">
    <property type="entry name" value="Rieske_2Fe-2S"/>
</dbReference>
<dbReference type="RefSeq" id="WP_029210050.1">
    <property type="nucleotide sequence ID" value="NZ_DAMCTM010000016.1"/>
</dbReference>
<dbReference type="Proteomes" id="UP001521931">
    <property type="component" value="Unassembled WGS sequence"/>
</dbReference>
<evidence type="ECO:0000256" key="4">
    <source>
        <dbReference type="ARBA" id="ARBA00023014"/>
    </source>
</evidence>
<protein>
    <submittedName>
        <fullName evidence="6">Non-heme iron oxygenase ferredoxin subunit</fullName>
    </submittedName>
</protein>
<organism evidence="6 7">
    <name type="scientific">Arsenicicoccus bolidensis</name>
    <dbReference type="NCBI Taxonomy" id="229480"/>
    <lineage>
        <taxon>Bacteria</taxon>
        <taxon>Bacillati</taxon>
        <taxon>Actinomycetota</taxon>
        <taxon>Actinomycetes</taxon>
        <taxon>Micrococcales</taxon>
        <taxon>Intrasporangiaceae</taxon>
        <taxon>Arsenicicoccus</taxon>
    </lineage>
</organism>
<keyword evidence="3" id="KW-0408">Iron</keyword>
<evidence type="ECO:0000256" key="2">
    <source>
        <dbReference type="ARBA" id="ARBA00022723"/>
    </source>
</evidence>
<evidence type="ECO:0000256" key="1">
    <source>
        <dbReference type="ARBA" id="ARBA00022714"/>
    </source>
</evidence>
<dbReference type="SUPFAM" id="SSF50022">
    <property type="entry name" value="ISP domain"/>
    <property type="match status" value="1"/>
</dbReference>
<name>A0ABS9Q420_9MICO</name>
<evidence type="ECO:0000256" key="3">
    <source>
        <dbReference type="ARBA" id="ARBA00023004"/>
    </source>
</evidence>
<dbReference type="PROSITE" id="PS51296">
    <property type="entry name" value="RIESKE"/>
    <property type="match status" value="1"/>
</dbReference>
<keyword evidence="4" id="KW-0411">Iron-sulfur</keyword>
<feature type="domain" description="Rieske" evidence="5">
    <location>
        <begin position="4"/>
        <end position="100"/>
    </location>
</feature>
<evidence type="ECO:0000259" key="5">
    <source>
        <dbReference type="PROSITE" id="PS51296"/>
    </source>
</evidence>